<evidence type="ECO:0000313" key="3">
    <source>
        <dbReference type="EMBL" id="MBP0484302.1"/>
    </source>
</evidence>
<proteinExistence type="inferred from homology"/>
<dbReference type="Gene3D" id="3.30.70.1060">
    <property type="entry name" value="Dimeric alpha+beta barrel"/>
    <property type="match status" value="1"/>
</dbReference>
<dbReference type="SUPFAM" id="SSF54909">
    <property type="entry name" value="Dimeric alpha+beta barrel"/>
    <property type="match status" value="1"/>
</dbReference>
<feature type="domain" description="YCII-related" evidence="2">
    <location>
        <begin position="1"/>
        <end position="86"/>
    </location>
</feature>
<name>A0A940MUQ2_9RHOB</name>
<dbReference type="PANTHER" id="PTHR33606">
    <property type="entry name" value="PROTEIN YCII"/>
    <property type="match status" value="1"/>
</dbReference>
<evidence type="ECO:0000313" key="4">
    <source>
        <dbReference type="Proteomes" id="UP000675940"/>
    </source>
</evidence>
<evidence type="ECO:0000256" key="1">
    <source>
        <dbReference type="ARBA" id="ARBA00007689"/>
    </source>
</evidence>
<evidence type="ECO:0000259" key="2">
    <source>
        <dbReference type="Pfam" id="PF03795"/>
    </source>
</evidence>
<dbReference type="PANTHER" id="PTHR33606:SF3">
    <property type="entry name" value="PROTEIN YCII"/>
    <property type="match status" value="1"/>
</dbReference>
<dbReference type="Pfam" id="PF03795">
    <property type="entry name" value="YCII"/>
    <property type="match status" value="1"/>
</dbReference>
<dbReference type="EMBL" id="JAGISH010000011">
    <property type="protein sequence ID" value="MBP0484302.1"/>
    <property type="molecule type" value="Genomic_DNA"/>
</dbReference>
<dbReference type="RefSeq" id="WP_209362514.1">
    <property type="nucleotide sequence ID" value="NZ_JAGISH010000011.1"/>
</dbReference>
<dbReference type="InterPro" id="IPR011008">
    <property type="entry name" value="Dimeric_a/b-barrel"/>
</dbReference>
<comment type="similarity">
    <text evidence="1">Belongs to the YciI family.</text>
</comment>
<dbReference type="Proteomes" id="UP000675940">
    <property type="component" value="Unassembled WGS sequence"/>
</dbReference>
<keyword evidence="4" id="KW-1185">Reference proteome</keyword>
<organism evidence="3 4">
    <name type="scientific">Sagittula salina</name>
    <dbReference type="NCBI Taxonomy" id="2820268"/>
    <lineage>
        <taxon>Bacteria</taxon>
        <taxon>Pseudomonadati</taxon>
        <taxon>Pseudomonadota</taxon>
        <taxon>Alphaproteobacteria</taxon>
        <taxon>Rhodobacterales</taxon>
        <taxon>Roseobacteraceae</taxon>
        <taxon>Sagittula</taxon>
    </lineage>
</organism>
<gene>
    <name evidence="3" type="ORF">J5474_17650</name>
</gene>
<dbReference type="InterPro" id="IPR005545">
    <property type="entry name" value="YCII"/>
</dbReference>
<dbReference type="AlphaFoldDB" id="A0A940MUQ2"/>
<dbReference type="InterPro" id="IPR051807">
    <property type="entry name" value="Sec-metab_biosynth-assoc"/>
</dbReference>
<comment type="caution">
    <text evidence="3">The sequence shown here is derived from an EMBL/GenBank/DDBJ whole genome shotgun (WGS) entry which is preliminary data.</text>
</comment>
<sequence>MLIALMAFDKPGALQVRKDNRDAHLAYIEATGVVTQAGPLLDDAGEMAGSLVILDVADTAAAQDWANNDPYAKAGLFQSVTLRAWKKVI</sequence>
<protein>
    <submittedName>
        <fullName evidence="3">YciI family protein</fullName>
    </submittedName>
</protein>
<accession>A0A940MUQ2</accession>
<reference evidence="3" key="1">
    <citation type="submission" date="2021-03" db="EMBL/GenBank/DDBJ databases">
        <title>Sagittula salina sp. nov. strain M10.9X isolated from the marine waste.</title>
        <authorList>
            <person name="Satari L."/>
            <person name="Molina-Menor E."/>
            <person name="Vidal-Verdu A."/>
            <person name="Pascual J."/>
            <person name="Pereto J."/>
            <person name="Porcar M."/>
        </authorList>
    </citation>
    <scope>NUCLEOTIDE SEQUENCE</scope>
    <source>
        <strain evidence="3">M10.9X</strain>
    </source>
</reference>